<protein>
    <submittedName>
        <fullName evidence="2">Uncharacterized protein</fullName>
    </submittedName>
</protein>
<name>A0A2I1CIJ3_ASPN1</name>
<evidence type="ECO:0000313" key="3">
    <source>
        <dbReference type="Proteomes" id="UP000234474"/>
    </source>
</evidence>
<gene>
    <name evidence="2" type="ORF">P174DRAFT_439193</name>
</gene>
<proteinExistence type="predicted"/>
<dbReference type="EMBL" id="MSZS01000002">
    <property type="protein sequence ID" value="PKX97414.1"/>
    <property type="molecule type" value="Genomic_DNA"/>
</dbReference>
<dbReference type="AlphaFoldDB" id="A0A2I1CIJ3"/>
<feature type="compositionally biased region" description="Low complexity" evidence="1">
    <location>
        <begin position="81"/>
        <end position="92"/>
    </location>
</feature>
<dbReference type="Proteomes" id="UP000234474">
    <property type="component" value="Unassembled WGS sequence"/>
</dbReference>
<evidence type="ECO:0000256" key="1">
    <source>
        <dbReference type="SAM" id="MobiDB-lite"/>
    </source>
</evidence>
<sequence>MGLCTSAIPFMSSQATAILSIVIRPIYVNHAHVEYLSTVLVFCLILAMTEMIERSNTSLGLARERVVDHDITLHQRQDSNTSRSTPRPRSAI</sequence>
<dbReference type="RefSeq" id="XP_024686009.1">
    <property type="nucleotide sequence ID" value="XM_024826735.1"/>
</dbReference>
<feature type="region of interest" description="Disordered" evidence="1">
    <location>
        <begin position="72"/>
        <end position="92"/>
    </location>
</feature>
<organism evidence="2 3">
    <name type="scientific">Aspergillus novofumigatus (strain IBT 16806)</name>
    <dbReference type="NCBI Taxonomy" id="1392255"/>
    <lineage>
        <taxon>Eukaryota</taxon>
        <taxon>Fungi</taxon>
        <taxon>Dikarya</taxon>
        <taxon>Ascomycota</taxon>
        <taxon>Pezizomycotina</taxon>
        <taxon>Eurotiomycetes</taxon>
        <taxon>Eurotiomycetidae</taxon>
        <taxon>Eurotiales</taxon>
        <taxon>Aspergillaceae</taxon>
        <taxon>Aspergillus</taxon>
        <taxon>Aspergillus subgen. Fumigati</taxon>
    </lineage>
</organism>
<evidence type="ECO:0000313" key="2">
    <source>
        <dbReference type="EMBL" id="PKX97414.1"/>
    </source>
</evidence>
<accession>A0A2I1CIJ3</accession>
<dbReference type="VEuPathDB" id="FungiDB:P174DRAFT_439193"/>
<reference evidence="3" key="1">
    <citation type="journal article" date="2018" name="Proc. Natl. Acad. Sci. U.S.A.">
        <title>Linking secondary metabolites to gene clusters through genome sequencing of six diverse Aspergillus species.</title>
        <authorList>
            <person name="Kaerboelling I."/>
            <person name="Vesth T.C."/>
            <person name="Frisvad J.C."/>
            <person name="Nybo J.L."/>
            <person name="Theobald S."/>
            <person name="Kuo A."/>
            <person name="Bowyer P."/>
            <person name="Matsuda Y."/>
            <person name="Mondo S."/>
            <person name="Lyhne E.K."/>
            <person name="Kogle M.E."/>
            <person name="Clum A."/>
            <person name="Lipzen A."/>
            <person name="Salamov A."/>
            <person name="Ngan C.Y."/>
            <person name="Daum C."/>
            <person name="Chiniquy J."/>
            <person name="Barry K."/>
            <person name="LaButti K."/>
            <person name="Haridas S."/>
            <person name="Simmons B.A."/>
            <person name="Magnuson J.K."/>
            <person name="Mortensen U.H."/>
            <person name="Larsen T.O."/>
            <person name="Grigoriev I.V."/>
            <person name="Baker S.E."/>
            <person name="Andersen M.R."/>
        </authorList>
    </citation>
    <scope>NUCLEOTIDE SEQUENCE [LARGE SCALE GENOMIC DNA]</scope>
    <source>
        <strain evidence="3">IBT 16806</strain>
    </source>
</reference>
<keyword evidence="3" id="KW-1185">Reference proteome</keyword>
<comment type="caution">
    <text evidence="2">The sequence shown here is derived from an EMBL/GenBank/DDBJ whole genome shotgun (WGS) entry which is preliminary data.</text>
</comment>
<dbReference type="GeneID" id="36534060"/>